<evidence type="ECO:0000313" key="1">
    <source>
        <dbReference type="EMBL" id="CDT43425.1"/>
    </source>
</evidence>
<accession>A0A069AXU8</accession>
<organism evidence="1">
    <name type="scientific">Clostridioides difficile</name>
    <name type="common">Peptoclostridium difficile</name>
    <dbReference type="NCBI Taxonomy" id="1496"/>
    <lineage>
        <taxon>Bacteria</taxon>
        <taxon>Bacillati</taxon>
        <taxon>Bacillota</taxon>
        <taxon>Clostridia</taxon>
        <taxon>Peptostreptococcales</taxon>
        <taxon>Peptostreptococcaceae</taxon>
        <taxon>Clostridioides</taxon>
    </lineage>
</organism>
<sequence length="143" mass="15588">MRYAKIRKTGERTISPDADAMMSNRRLTALLICQSFNQVDDFPIGNVAPEAADDFIGLNGVVFAFQNIFGGLNEAVHVAGTVVFVRQQVQEAKDFGIGLAVQNRFLQSHIVGEFVGNRLHGVAMDGVDGNVAAFGNRHHFRIG</sequence>
<gene>
    <name evidence="1" type="ORF">BN1095_4720001</name>
</gene>
<name>A0A069AXU8_CLODI</name>
<dbReference type="EMBL" id="LK933152">
    <property type="protein sequence ID" value="CDT43425.1"/>
    <property type="molecule type" value="Genomic_DNA"/>
</dbReference>
<dbReference type="AlphaFoldDB" id="A0A069AXU8"/>
<reference evidence="1" key="1">
    <citation type="submission" date="2014-07" db="EMBL/GenBank/DDBJ databases">
        <authorList>
            <person name="Monot Marc"/>
        </authorList>
    </citation>
    <scope>NUCLEOTIDE SEQUENCE</scope>
    <source>
        <strain evidence="1">7032989</strain>
    </source>
</reference>
<protein>
    <submittedName>
        <fullName evidence="1">Uncharacterized protein</fullName>
    </submittedName>
</protein>
<proteinExistence type="predicted"/>